<dbReference type="Pfam" id="PF00122">
    <property type="entry name" value="E1-E2_ATPase"/>
    <property type="match status" value="1"/>
</dbReference>
<accession>C6IT58</accession>
<dbReference type="InterPro" id="IPR001757">
    <property type="entry name" value="P_typ_ATPase"/>
</dbReference>
<keyword evidence="10" id="KW-0460">Magnesium</keyword>
<feature type="transmembrane region" description="Helical" evidence="16">
    <location>
        <begin position="262"/>
        <end position="284"/>
    </location>
</feature>
<evidence type="ECO:0000313" key="19">
    <source>
        <dbReference type="Proteomes" id="UP000436858"/>
    </source>
</evidence>
<dbReference type="SUPFAM" id="SSF81665">
    <property type="entry name" value="Calcium ATPase, transmembrane domain M"/>
    <property type="match status" value="1"/>
</dbReference>
<dbReference type="SUPFAM" id="SSF81653">
    <property type="entry name" value="Calcium ATPase, transduction domain A"/>
    <property type="match status" value="1"/>
</dbReference>
<dbReference type="Pfam" id="PF00702">
    <property type="entry name" value="Hydrolase"/>
    <property type="match status" value="1"/>
</dbReference>
<dbReference type="Gene3D" id="2.70.150.10">
    <property type="entry name" value="Calcium-transporting ATPase, cytoplasmic transduction domain A"/>
    <property type="match status" value="1"/>
</dbReference>
<comment type="catalytic activity">
    <reaction evidence="15">
        <text>Cd(2+)(in) + ATP + H2O = Cd(2+)(out) + ADP + phosphate + H(+)</text>
        <dbReference type="Rhea" id="RHEA:12132"/>
        <dbReference type="ChEBI" id="CHEBI:15377"/>
        <dbReference type="ChEBI" id="CHEBI:15378"/>
        <dbReference type="ChEBI" id="CHEBI:30616"/>
        <dbReference type="ChEBI" id="CHEBI:43474"/>
        <dbReference type="ChEBI" id="CHEBI:48775"/>
        <dbReference type="ChEBI" id="CHEBI:456216"/>
        <dbReference type="EC" id="7.2.2.21"/>
    </reaction>
</comment>
<evidence type="ECO:0000256" key="2">
    <source>
        <dbReference type="ARBA" id="ARBA00006024"/>
    </source>
</evidence>
<comment type="similarity">
    <text evidence="2 16">Belongs to the cation transport ATPase (P-type) (TC 3.A.3) family. Type IB subfamily.</text>
</comment>
<dbReference type="InterPro" id="IPR023298">
    <property type="entry name" value="ATPase_P-typ_TM_dom_sf"/>
</dbReference>
<keyword evidence="12 16" id="KW-1133">Transmembrane helix</keyword>
<dbReference type="NCBIfam" id="TIGR01512">
    <property type="entry name" value="ATPase-IB2_Cd"/>
    <property type="match status" value="1"/>
</dbReference>
<keyword evidence="7 16" id="KW-0479">Metal-binding</keyword>
<evidence type="ECO:0000259" key="17">
    <source>
        <dbReference type="Pfam" id="PF00122"/>
    </source>
</evidence>
<dbReference type="GO" id="GO:0046872">
    <property type="term" value="F:metal ion binding"/>
    <property type="evidence" value="ECO:0007669"/>
    <property type="project" value="UniProtKB-KW"/>
</dbReference>
<dbReference type="HOGENOM" id="CLU_001771_6_2_10"/>
<evidence type="ECO:0000313" key="18">
    <source>
        <dbReference type="EMBL" id="KAB4478905.1"/>
    </source>
</evidence>
<dbReference type="SUPFAM" id="SSF56784">
    <property type="entry name" value="HAD-like"/>
    <property type="match status" value="1"/>
</dbReference>
<dbReference type="PANTHER" id="PTHR48085:SF5">
    <property type="entry name" value="CADMIUM_ZINC-TRANSPORTING ATPASE HMA4-RELATED"/>
    <property type="match status" value="1"/>
</dbReference>
<keyword evidence="3 16" id="KW-1003">Cell membrane</keyword>
<evidence type="ECO:0000256" key="16">
    <source>
        <dbReference type="RuleBase" id="RU362081"/>
    </source>
</evidence>
<evidence type="ECO:0000256" key="8">
    <source>
        <dbReference type="ARBA" id="ARBA00022741"/>
    </source>
</evidence>
<evidence type="ECO:0000256" key="13">
    <source>
        <dbReference type="ARBA" id="ARBA00023136"/>
    </source>
</evidence>
<feature type="domain" description="P-type ATPase A" evidence="17">
    <location>
        <begin position="144"/>
        <end position="243"/>
    </location>
</feature>
<evidence type="ECO:0000256" key="9">
    <source>
        <dbReference type="ARBA" id="ARBA00022840"/>
    </source>
</evidence>
<dbReference type="PRINTS" id="PR00119">
    <property type="entry name" value="CATATPASE"/>
</dbReference>
<evidence type="ECO:0000256" key="12">
    <source>
        <dbReference type="ARBA" id="ARBA00022989"/>
    </source>
</evidence>
<evidence type="ECO:0000256" key="11">
    <source>
        <dbReference type="ARBA" id="ARBA00022967"/>
    </source>
</evidence>
<proteinExistence type="inferred from homology"/>
<feature type="transmembrane region" description="Helical" evidence="16">
    <location>
        <begin position="626"/>
        <end position="645"/>
    </location>
</feature>
<feature type="transmembrane region" description="Helical" evidence="16">
    <location>
        <begin position="296"/>
        <end position="320"/>
    </location>
</feature>
<dbReference type="PROSITE" id="PS00154">
    <property type="entry name" value="ATPASE_E1_E2"/>
    <property type="match status" value="1"/>
</dbReference>
<reference evidence="18 19" key="1">
    <citation type="journal article" date="2019" name="Nat. Med.">
        <title>A library of human gut bacterial isolates paired with longitudinal multiomics data enables mechanistic microbiome research.</title>
        <authorList>
            <person name="Poyet M."/>
            <person name="Groussin M."/>
            <person name="Gibbons S.M."/>
            <person name="Avila-Pacheco J."/>
            <person name="Jiang X."/>
            <person name="Kearney S.M."/>
            <person name="Perrotta A.R."/>
            <person name="Berdy B."/>
            <person name="Zhao S."/>
            <person name="Lieberman T.D."/>
            <person name="Swanson P.K."/>
            <person name="Smith M."/>
            <person name="Roesemann S."/>
            <person name="Alexander J.E."/>
            <person name="Rich S.A."/>
            <person name="Livny J."/>
            <person name="Vlamakis H."/>
            <person name="Clish C."/>
            <person name="Bullock K."/>
            <person name="Deik A."/>
            <person name="Scott J."/>
            <person name="Pierce K.A."/>
            <person name="Xavier R.J."/>
            <person name="Alm E.J."/>
        </authorList>
    </citation>
    <scope>NUCLEOTIDE SEQUENCE [LARGE SCALE GENOMIC DNA]</scope>
    <source>
        <strain evidence="18 19">BIOML-A162</strain>
    </source>
</reference>
<dbReference type="GO" id="GO:0008551">
    <property type="term" value="F:P-type cadmium transporter activity"/>
    <property type="evidence" value="ECO:0007669"/>
    <property type="project" value="UniProtKB-EC"/>
</dbReference>
<feature type="transmembrane region" description="Helical" evidence="16">
    <location>
        <begin position="31"/>
        <end position="50"/>
    </location>
</feature>
<gene>
    <name evidence="18" type="primary">cadA</name>
    <name evidence="18" type="ORF">GAN91_19060</name>
</gene>
<dbReference type="FunFam" id="3.40.1110.10:FF:000066">
    <property type="entry name" value="Cadmium-translocating P-type ATPase"/>
    <property type="match status" value="1"/>
</dbReference>
<dbReference type="Gene3D" id="3.40.1110.10">
    <property type="entry name" value="Calcium-transporting ATPase, cytoplasmic domain N"/>
    <property type="match status" value="1"/>
</dbReference>
<evidence type="ECO:0000256" key="10">
    <source>
        <dbReference type="ARBA" id="ARBA00022842"/>
    </source>
</evidence>
<dbReference type="OMA" id="HLHLMET"/>
<dbReference type="InterPro" id="IPR059000">
    <property type="entry name" value="ATPase_P-type_domA"/>
</dbReference>
<dbReference type="InterPro" id="IPR023299">
    <property type="entry name" value="ATPase_P-typ_cyto_dom_N"/>
</dbReference>
<dbReference type="GO" id="GO:0016463">
    <property type="term" value="F:P-type zinc transporter activity"/>
    <property type="evidence" value="ECO:0007669"/>
    <property type="project" value="UniProtKB-EC"/>
</dbReference>
<evidence type="ECO:0000256" key="15">
    <source>
        <dbReference type="ARBA" id="ARBA00049338"/>
    </source>
</evidence>
<dbReference type="GO" id="GO:0005524">
    <property type="term" value="F:ATP binding"/>
    <property type="evidence" value="ECO:0007669"/>
    <property type="project" value="UniProtKB-UniRule"/>
</dbReference>
<dbReference type="Proteomes" id="UP000436858">
    <property type="component" value="Unassembled WGS sequence"/>
</dbReference>
<comment type="catalytic activity">
    <reaction evidence="14">
        <text>Zn(2+)(in) + ATP + H2O = Zn(2+)(out) + ADP + phosphate + H(+)</text>
        <dbReference type="Rhea" id="RHEA:20621"/>
        <dbReference type="ChEBI" id="CHEBI:15377"/>
        <dbReference type="ChEBI" id="CHEBI:15378"/>
        <dbReference type="ChEBI" id="CHEBI:29105"/>
        <dbReference type="ChEBI" id="CHEBI:30616"/>
        <dbReference type="ChEBI" id="CHEBI:43474"/>
        <dbReference type="ChEBI" id="CHEBI:456216"/>
        <dbReference type="EC" id="7.2.2.12"/>
    </reaction>
</comment>
<evidence type="ECO:0000256" key="5">
    <source>
        <dbReference type="ARBA" id="ARBA00022553"/>
    </source>
</evidence>
<keyword evidence="18" id="KW-0378">Hydrolase</keyword>
<sequence length="652" mass="71056">MIMGHCSCCAHTHECAPEKHIEKKESIFAEYWKVGLSFILLISGIIMNALELPFFREGYFSLIWYVVAYLPVGLPVMKEAWESMKDKDYFSEFTLMFVATLGAFYIGEYPEGVAVMLFYSVGELFQEKAVDKAKRNIGALLDVRPEEAAVVRDERVVIENPQSVKVGETIEIKTGGRVPLDGMMLNEVAAFNTAALTGESVPRSIRMGEEVLAGMIVTDKVIRIKVIRPFDKSALARILELVQNASERKAPAELFIRKFARVYTPIVIGLAVLIVLLPFIYSLITPQFLFTFNDWLYRALVFLVISCPCALVVSIPLGYFGGIGAASRLGILFKGGNYLDAVTKINTVVFDKTGTLTKGTFEVQFCNCESGVSEEELIRMIASVESSSTHPIAKAVVNYAGQRDIELSSVTDSKEYAGLGLEAAVNGIQVLAGNGRLLSKFQIEYPPELLSITDTIVVCAIGNKYAGYLLLSDSLKEDAKIAIQNLKALGIQNIQILSGDKQSIVSNFAEKLGISEAYGDLLPDGKVKHLEELRQHTENQVAFVGDGMNDAPVLALSNVGIAMGGLGSDAAIETADVVIQTDQPSKVAEAIKVGKLTRRIVWQNISLAFGVKLLVLILGAGGLATLWEAVFADVGVALIAIMNAVRIQKMIK</sequence>
<keyword evidence="9 16" id="KW-0067">ATP-binding</keyword>
<dbReference type="InterPro" id="IPR027256">
    <property type="entry name" value="P-typ_ATPase_IB"/>
</dbReference>
<dbReference type="InterPro" id="IPR023214">
    <property type="entry name" value="HAD_sf"/>
</dbReference>
<dbReference type="CDD" id="cd07548">
    <property type="entry name" value="P-type_ATPase-Cd_Zn_Co_like"/>
    <property type="match status" value="1"/>
</dbReference>
<name>C6IT58_BACT4</name>
<dbReference type="EC" id="3.6.3.3" evidence="18"/>
<keyword evidence="5" id="KW-0597">Phosphoprotein</keyword>
<dbReference type="NCBIfam" id="TIGR01494">
    <property type="entry name" value="ATPase_P-type"/>
    <property type="match status" value="1"/>
</dbReference>
<evidence type="ECO:0000256" key="14">
    <source>
        <dbReference type="ARBA" id="ARBA00047308"/>
    </source>
</evidence>
<dbReference type="GO" id="GO:0016887">
    <property type="term" value="F:ATP hydrolysis activity"/>
    <property type="evidence" value="ECO:0007669"/>
    <property type="project" value="InterPro"/>
</dbReference>
<keyword evidence="6 16" id="KW-0812">Transmembrane</keyword>
<keyword evidence="8 16" id="KW-0547">Nucleotide-binding</keyword>
<dbReference type="GO" id="GO:0005886">
    <property type="term" value="C:plasma membrane"/>
    <property type="evidence" value="ECO:0007669"/>
    <property type="project" value="UniProtKB-SubCell"/>
</dbReference>
<dbReference type="InterPro" id="IPR008250">
    <property type="entry name" value="ATPase_P-typ_transduc_dom_A_sf"/>
</dbReference>
<evidence type="ECO:0000256" key="6">
    <source>
        <dbReference type="ARBA" id="ARBA00022692"/>
    </source>
</evidence>
<protein>
    <submittedName>
        <fullName evidence="18">Cadmium-translocating P-type ATPase</fullName>
        <ecNumber evidence="18">3.6.3.3</ecNumber>
    </submittedName>
</protein>
<dbReference type="InterPro" id="IPR018303">
    <property type="entry name" value="ATPase_P-typ_P_site"/>
</dbReference>
<feature type="transmembrane region" description="Helical" evidence="16">
    <location>
        <begin position="600"/>
        <end position="620"/>
    </location>
</feature>
<dbReference type="InterPro" id="IPR051014">
    <property type="entry name" value="Cation_Transport_ATPase_IB"/>
</dbReference>
<evidence type="ECO:0000256" key="1">
    <source>
        <dbReference type="ARBA" id="ARBA00004651"/>
    </source>
</evidence>
<dbReference type="Gene3D" id="3.40.50.1000">
    <property type="entry name" value="HAD superfamily/HAD-like"/>
    <property type="match status" value="1"/>
</dbReference>
<dbReference type="InterPro" id="IPR036412">
    <property type="entry name" value="HAD-like_sf"/>
</dbReference>
<dbReference type="PANTHER" id="PTHR48085">
    <property type="entry name" value="CADMIUM/ZINC-TRANSPORTING ATPASE HMA2-RELATED"/>
    <property type="match status" value="1"/>
</dbReference>
<evidence type="ECO:0000256" key="7">
    <source>
        <dbReference type="ARBA" id="ARBA00022723"/>
    </source>
</evidence>
<keyword evidence="4" id="KW-0104">Cadmium</keyword>
<comment type="subcellular location">
    <subcellularLocation>
        <location evidence="1">Cell membrane</location>
        <topology evidence="1">Multi-pass membrane protein</topology>
    </subcellularLocation>
</comment>
<keyword evidence="11" id="KW-1278">Translocase</keyword>
<organism evidence="18 19">
    <name type="scientific">Bacteroides thetaiotaomicron</name>
    <dbReference type="NCBI Taxonomy" id="818"/>
    <lineage>
        <taxon>Bacteria</taxon>
        <taxon>Pseudomonadati</taxon>
        <taxon>Bacteroidota</taxon>
        <taxon>Bacteroidia</taxon>
        <taxon>Bacteroidales</taxon>
        <taxon>Bacteroidaceae</taxon>
        <taxon>Bacteroides</taxon>
    </lineage>
</organism>
<dbReference type="AlphaFoldDB" id="C6IT58"/>
<comment type="caution">
    <text evidence="18">The sequence shown here is derived from an EMBL/GenBank/DDBJ whole genome shotgun (WGS) entry which is preliminary data.</text>
</comment>
<dbReference type="NCBIfam" id="TIGR01525">
    <property type="entry name" value="ATPase-IB_hvy"/>
    <property type="match status" value="1"/>
</dbReference>
<evidence type="ECO:0000256" key="4">
    <source>
        <dbReference type="ARBA" id="ARBA00022539"/>
    </source>
</evidence>
<evidence type="ECO:0000256" key="3">
    <source>
        <dbReference type="ARBA" id="ARBA00022475"/>
    </source>
</evidence>
<keyword evidence="13 16" id="KW-0472">Membrane</keyword>
<feature type="transmembrane region" description="Helical" evidence="16">
    <location>
        <begin position="59"/>
        <end position="77"/>
    </location>
</feature>
<dbReference type="EMBL" id="WCRY01000020">
    <property type="protein sequence ID" value="KAB4478905.1"/>
    <property type="molecule type" value="Genomic_DNA"/>
</dbReference>